<dbReference type="InterPro" id="IPR037006">
    <property type="entry name" value="CheA-like_homodim_sf"/>
</dbReference>
<dbReference type="EC" id="2.7.13.3" evidence="2"/>
<dbReference type="InterPro" id="IPR004105">
    <property type="entry name" value="CheA-like_dim"/>
</dbReference>
<dbReference type="InterPro" id="IPR004358">
    <property type="entry name" value="Sig_transdc_His_kin-like_C"/>
</dbReference>
<evidence type="ECO:0000256" key="10">
    <source>
        <dbReference type="ARBA" id="ARBA00023012"/>
    </source>
</evidence>
<evidence type="ECO:0000256" key="5">
    <source>
        <dbReference type="ARBA" id="ARBA00022553"/>
    </source>
</evidence>
<dbReference type="Pfam" id="PF01627">
    <property type="entry name" value="Hpt"/>
    <property type="match status" value="1"/>
</dbReference>
<keyword evidence="18" id="KW-1185">Reference proteome</keyword>
<evidence type="ECO:0000256" key="2">
    <source>
        <dbReference type="ARBA" id="ARBA00012438"/>
    </source>
</evidence>
<dbReference type="PANTHER" id="PTHR43395">
    <property type="entry name" value="SENSOR HISTIDINE KINASE CHEA"/>
    <property type="match status" value="1"/>
</dbReference>
<evidence type="ECO:0000256" key="13">
    <source>
        <dbReference type="SAM" id="MobiDB-lite"/>
    </source>
</evidence>
<organism evidence="17 18">
    <name type="scientific">Ideonella lacteola</name>
    <dbReference type="NCBI Taxonomy" id="2984193"/>
    <lineage>
        <taxon>Bacteria</taxon>
        <taxon>Pseudomonadati</taxon>
        <taxon>Pseudomonadota</taxon>
        <taxon>Betaproteobacteria</taxon>
        <taxon>Burkholderiales</taxon>
        <taxon>Sphaerotilaceae</taxon>
        <taxon>Ideonella</taxon>
    </lineage>
</organism>
<dbReference type="Pfam" id="PF02518">
    <property type="entry name" value="HATPase_c"/>
    <property type="match status" value="1"/>
</dbReference>
<dbReference type="Pfam" id="PF02895">
    <property type="entry name" value="H-kinase_dim"/>
    <property type="match status" value="1"/>
</dbReference>
<keyword evidence="7" id="KW-0547">Nucleotide-binding</keyword>
<dbReference type="InterPro" id="IPR051315">
    <property type="entry name" value="Bact_Chemotaxis_CheA"/>
</dbReference>
<dbReference type="InterPro" id="IPR036061">
    <property type="entry name" value="CheW-like_dom_sf"/>
</dbReference>
<dbReference type="PRINTS" id="PR00344">
    <property type="entry name" value="BCTRLSENSOR"/>
</dbReference>
<keyword evidence="4" id="KW-0145">Chemotaxis</keyword>
<protein>
    <recommendedName>
        <fullName evidence="3">Chemotaxis protein CheA</fullName>
        <ecNumber evidence="2">2.7.13.3</ecNumber>
    </recommendedName>
</protein>
<dbReference type="Gene3D" id="1.20.120.160">
    <property type="entry name" value="HPT domain"/>
    <property type="match status" value="1"/>
</dbReference>
<comment type="function">
    <text evidence="11">Involved in the transmission of sensory signals from the chemoreceptors to the flagellar motors. CheA is autophosphorylated; it can transfer its phosphate group to either CheB or CheY.</text>
</comment>
<keyword evidence="8" id="KW-0418">Kinase</keyword>
<feature type="domain" description="CheW-like" evidence="15">
    <location>
        <begin position="545"/>
        <end position="678"/>
    </location>
</feature>
<keyword evidence="6 17" id="KW-0808">Transferase</keyword>
<dbReference type="SMART" id="SM00387">
    <property type="entry name" value="HATPase_c"/>
    <property type="match status" value="1"/>
</dbReference>
<feature type="domain" description="HPt" evidence="16">
    <location>
        <begin position="5"/>
        <end position="109"/>
    </location>
</feature>
<evidence type="ECO:0000256" key="9">
    <source>
        <dbReference type="ARBA" id="ARBA00022840"/>
    </source>
</evidence>
<evidence type="ECO:0000259" key="16">
    <source>
        <dbReference type="PROSITE" id="PS50894"/>
    </source>
</evidence>
<dbReference type="InterPro" id="IPR036097">
    <property type="entry name" value="HisK_dim/P_sf"/>
</dbReference>
<dbReference type="Pfam" id="PF01584">
    <property type="entry name" value="CheW"/>
    <property type="match status" value="1"/>
</dbReference>
<dbReference type="GO" id="GO:0004673">
    <property type="term" value="F:protein histidine kinase activity"/>
    <property type="evidence" value="ECO:0007669"/>
    <property type="project" value="UniProtKB-EC"/>
</dbReference>
<dbReference type="EMBL" id="JBBUTG010000019">
    <property type="protein sequence ID" value="MEK8033734.1"/>
    <property type="molecule type" value="Genomic_DNA"/>
</dbReference>
<keyword evidence="10" id="KW-0902">Two-component regulatory system</keyword>
<reference evidence="17 18" key="1">
    <citation type="submission" date="2024-04" db="EMBL/GenBank/DDBJ databases">
        <title>Novel species of the genus Ideonella isolated from streams.</title>
        <authorList>
            <person name="Lu H."/>
        </authorList>
    </citation>
    <scope>NUCLEOTIDE SEQUENCE [LARGE SCALE GENOMIC DNA]</scope>
    <source>
        <strain evidence="17 18">DXS29W</strain>
    </source>
</reference>
<dbReference type="SMART" id="SM01231">
    <property type="entry name" value="H-kinase_dim"/>
    <property type="match status" value="1"/>
</dbReference>
<dbReference type="Gene3D" id="3.30.565.10">
    <property type="entry name" value="Histidine kinase-like ATPase, C-terminal domain"/>
    <property type="match status" value="1"/>
</dbReference>
<evidence type="ECO:0000256" key="8">
    <source>
        <dbReference type="ARBA" id="ARBA00022777"/>
    </source>
</evidence>
<name>A0ABU9BX85_9BURK</name>
<dbReference type="InterPro" id="IPR036641">
    <property type="entry name" value="HPT_dom_sf"/>
</dbReference>
<evidence type="ECO:0000256" key="4">
    <source>
        <dbReference type="ARBA" id="ARBA00022500"/>
    </source>
</evidence>
<gene>
    <name evidence="17" type="ORF">AACH06_23170</name>
</gene>
<dbReference type="SMART" id="SM00073">
    <property type="entry name" value="HPT"/>
    <property type="match status" value="1"/>
</dbReference>
<evidence type="ECO:0000256" key="1">
    <source>
        <dbReference type="ARBA" id="ARBA00000085"/>
    </source>
</evidence>
<dbReference type="Proteomes" id="UP001371218">
    <property type="component" value="Unassembled WGS sequence"/>
</dbReference>
<feature type="region of interest" description="Disordered" evidence="13">
    <location>
        <begin position="249"/>
        <end position="295"/>
    </location>
</feature>
<accession>A0ABU9BX85</accession>
<feature type="domain" description="Histidine kinase" evidence="14">
    <location>
        <begin position="336"/>
        <end position="543"/>
    </location>
</feature>
<dbReference type="InterPro" id="IPR008207">
    <property type="entry name" value="Sig_transdc_His_kin_Hpt_dom"/>
</dbReference>
<evidence type="ECO:0000259" key="15">
    <source>
        <dbReference type="PROSITE" id="PS50851"/>
    </source>
</evidence>
<dbReference type="PROSITE" id="PS50894">
    <property type="entry name" value="HPT"/>
    <property type="match status" value="1"/>
</dbReference>
<dbReference type="CDD" id="cd16916">
    <property type="entry name" value="HATPase_CheA-like"/>
    <property type="match status" value="1"/>
</dbReference>
<dbReference type="SMART" id="SM00260">
    <property type="entry name" value="CheW"/>
    <property type="match status" value="1"/>
</dbReference>
<dbReference type="PANTHER" id="PTHR43395:SF10">
    <property type="entry name" value="CHEMOTAXIS PROTEIN CHEA"/>
    <property type="match status" value="1"/>
</dbReference>
<evidence type="ECO:0000313" key="17">
    <source>
        <dbReference type="EMBL" id="MEK8033734.1"/>
    </source>
</evidence>
<evidence type="ECO:0000259" key="14">
    <source>
        <dbReference type="PROSITE" id="PS50109"/>
    </source>
</evidence>
<dbReference type="InterPro" id="IPR002545">
    <property type="entry name" value="CheW-lke_dom"/>
</dbReference>
<evidence type="ECO:0000313" key="18">
    <source>
        <dbReference type="Proteomes" id="UP001371218"/>
    </source>
</evidence>
<dbReference type="SUPFAM" id="SSF50341">
    <property type="entry name" value="CheW-like"/>
    <property type="match status" value="1"/>
</dbReference>
<dbReference type="InterPro" id="IPR036890">
    <property type="entry name" value="HATPase_C_sf"/>
</dbReference>
<evidence type="ECO:0000256" key="11">
    <source>
        <dbReference type="ARBA" id="ARBA00035100"/>
    </source>
</evidence>
<sequence>MNRDDEEILAIARVGFLEEAADMLRQFEQALLIMETDPGDTENLNAAFRAAHTIKGTAGLFGFDAVVSFTHEAEALLESLRAGRIQVSEPVIALLLQSRDQMEALLAEVASGEQDPSIAEASRELGAALRAAMGGPTAAAEAPRAAAAPTEPGATQWAIGLRFGPDALRNGLDPLSFIRYLGTLGRIDEIRLLEDAIPPLDQLDAEACYLGFDILFSGTATREQIQQVFEFCIDDCALTLQALSAPEADAADGDAHDSDTHEAHAPDDAPTHGTAAATDRRTGERRTADRRAGSDDARVVKVRADKLDRLIDLIGELVIASSGANLVAHTENSPAMIEAAQRISDLVEEARDGALALRMVPIGDTFARFQRVVRDLSKQLGKEVELVVTGGDAEMDKSMVETIADPLMHLVRNSLDHGIEPVEARLAAGKPAQGRLAFNAYHESGSIVIEVSDDGRGLDSARILAKAIERGLISADDELSEEEVYQLIFLPGFSTAEAVTNISGRGVGMDVVKRNIESLRGQIRVASTPGRGATMQIRLPLTLAMIDGFLTQVGKVHYVLPLAVVAECIDVPPECRADPDRVCGTFDLRGQLLPYLDLARFYGAPRTEQRRRSLIVVNQGETHIGIVVDRLLGEHQTVIKPLAPMFRHLQALAGSTILGSGEVALVLDMQGLIAAAGRHGTTYRHSHAFAAGTAPLNSQSIG</sequence>
<dbReference type="RefSeq" id="WP_341428154.1">
    <property type="nucleotide sequence ID" value="NZ_JBBUTG010000019.1"/>
</dbReference>
<evidence type="ECO:0000256" key="3">
    <source>
        <dbReference type="ARBA" id="ARBA00021495"/>
    </source>
</evidence>
<dbReference type="SUPFAM" id="SSF47384">
    <property type="entry name" value="Homodimeric domain of signal transducing histidine kinase"/>
    <property type="match status" value="1"/>
</dbReference>
<evidence type="ECO:0000256" key="7">
    <source>
        <dbReference type="ARBA" id="ARBA00022741"/>
    </source>
</evidence>
<comment type="catalytic activity">
    <reaction evidence="1">
        <text>ATP + protein L-histidine = ADP + protein N-phospho-L-histidine.</text>
        <dbReference type="EC" id="2.7.13.3"/>
    </reaction>
</comment>
<dbReference type="InterPro" id="IPR003594">
    <property type="entry name" value="HATPase_dom"/>
</dbReference>
<dbReference type="PROSITE" id="PS50851">
    <property type="entry name" value="CHEW"/>
    <property type="match status" value="1"/>
</dbReference>
<dbReference type="InterPro" id="IPR005467">
    <property type="entry name" value="His_kinase_dom"/>
</dbReference>
<dbReference type="Gene3D" id="1.10.287.560">
    <property type="entry name" value="Histidine kinase CheA-like, homodimeric domain"/>
    <property type="match status" value="1"/>
</dbReference>
<keyword evidence="5 12" id="KW-0597">Phosphoprotein</keyword>
<keyword evidence="9" id="KW-0067">ATP-binding</keyword>
<dbReference type="SUPFAM" id="SSF55874">
    <property type="entry name" value="ATPase domain of HSP90 chaperone/DNA topoisomerase II/histidine kinase"/>
    <property type="match status" value="1"/>
</dbReference>
<feature type="compositionally biased region" description="Basic and acidic residues" evidence="13">
    <location>
        <begin position="278"/>
        <end position="295"/>
    </location>
</feature>
<feature type="modified residue" description="Phosphohistidine" evidence="12">
    <location>
        <position position="52"/>
    </location>
</feature>
<feature type="compositionally biased region" description="Basic and acidic residues" evidence="13">
    <location>
        <begin position="253"/>
        <end position="270"/>
    </location>
</feature>
<dbReference type="PROSITE" id="PS50109">
    <property type="entry name" value="HIS_KIN"/>
    <property type="match status" value="1"/>
</dbReference>
<dbReference type="CDD" id="cd00088">
    <property type="entry name" value="HPT"/>
    <property type="match status" value="1"/>
</dbReference>
<comment type="caution">
    <text evidence="17">The sequence shown here is derived from an EMBL/GenBank/DDBJ whole genome shotgun (WGS) entry which is preliminary data.</text>
</comment>
<evidence type="ECO:0000256" key="6">
    <source>
        <dbReference type="ARBA" id="ARBA00022679"/>
    </source>
</evidence>
<proteinExistence type="predicted"/>
<evidence type="ECO:0000256" key="12">
    <source>
        <dbReference type="PROSITE-ProRule" id="PRU00110"/>
    </source>
</evidence>
<dbReference type="SUPFAM" id="SSF47226">
    <property type="entry name" value="Histidine-containing phosphotransfer domain, HPT domain"/>
    <property type="match status" value="1"/>
</dbReference>
<dbReference type="Gene3D" id="2.30.30.40">
    <property type="entry name" value="SH3 Domains"/>
    <property type="match status" value="1"/>
</dbReference>